<evidence type="ECO:0000313" key="1">
    <source>
        <dbReference type="EMBL" id="KAK4084337.1"/>
    </source>
</evidence>
<dbReference type="AlphaFoldDB" id="A0AAE1M9F8"/>
<evidence type="ECO:0000313" key="2">
    <source>
        <dbReference type="Proteomes" id="UP001273209"/>
    </source>
</evidence>
<sequence>MATPESGPMPHPAEVPPTIPYLDNLPVELVEFICSAILADKKSIAKPVDPREFTQCSKTLARLSRTSKRYRRIAHPYLYSEVNICENDKTWLPCFLVFLWRRPDLRPLFKEINIPCLPRAFSVDPDTTGPILDEISSHFRLSPMFSWNPKACRQECSENREPCDHFKRLLVLLAFLTPNVTRWSMVPHHNFWFNELAEATWRTSYVQKVAPSDPRALTSLQHLWVPGAQPFPVSTDLSAQESGLQLAGWLVPSLRTLRLRNAGIYRPLNRGVRLTNMREIVIDFGLLTEGGLLSLVGACKVLESFYFYSRGNSPVFPNGFGDRSLRENHPFEFLPRHIVPAFSHLKGTLRHLAINRWDGARGETDHNINIHIDNEALYATSPAWRGSVVDRTMGSFKDFRVLETLKLDSTCLHHVRVGPRRPRIDLPGDHLTSRLPPSLRHLVLPGAPPQMIPALHALASSAASEFPSLRLVEATAAARDVRKRETSWRKYSGPRLMRDKYSKFIKPDDWNSLEEKFADAGVQLTHINSGNTSCFARDVLENAGLIGPESEEVYAGPQTFLGSILFC</sequence>
<dbReference type="GeneID" id="87922891"/>
<comment type="caution">
    <text evidence="1">The sequence shown here is derived from an EMBL/GenBank/DDBJ whole genome shotgun (WGS) entry which is preliminary data.</text>
</comment>
<proteinExistence type="predicted"/>
<protein>
    <submittedName>
        <fullName evidence="1">Uncharacterized protein</fullName>
    </submittedName>
</protein>
<dbReference type="RefSeq" id="XP_062760041.1">
    <property type="nucleotide sequence ID" value="XM_062895159.1"/>
</dbReference>
<organism evidence="1 2">
    <name type="scientific">Trichoderma aggressivum f. europaeum</name>
    <dbReference type="NCBI Taxonomy" id="173218"/>
    <lineage>
        <taxon>Eukaryota</taxon>
        <taxon>Fungi</taxon>
        <taxon>Dikarya</taxon>
        <taxon>Ascomycota</taxon>
        <taxon>Pezizomycotina</taxon>
        <taxon>Sordariomycetes</taxon>
        <taxon>Hypocreomycetidae</taxon>
        <taxon>Hypocreales</taxon>
        <taxon>Hypocreaceae</taxon>
        <taxon>Trichoderma</taxon>
    </lineage>
</organism>
<dbReference type="EMBL" id="JAWRVG010000002">
    <property type="protein sequence ID" value="KAK4084337.1"/>
    <property type="molecule type" value="Genomic_DNA"/>
</dbReference>
<keyword evidence="2" id="KW-1185">Reference proteome</keyword>
<dbReference type="Proteomes" id="UP001273209">
    <property type="component" value="Unassembled WGS sequence"/>
</dbReference>
<gene>
    <name evidence="1" type="ORF">Triagg1_817</name>
</gene>
<name>A0AAE1M9F8_9HYPO</name>
<accession>A0AAE1M9F8</accession>
<reference evidence="1" key="1">
    <citation type="submission" date="2023-11" db="EMBL/GenBank/DDBJ databases">
        <title>The genome sequences of three competitors of mushroom-forming fungi.</title>
        <authorList>
            <person name="Beijen E."/>
            <person name="Ohm R.A."/>
        </authorList>
    </citation>
    <scope>NUCLEOTIDE SEQUENCE</scope>
    <source>
        <strain evidence="1">CBS 100526</strain>
    </source>
</reference>